<protein>
    <submittedName>
        <fullName evidence="2">Uncharacterized protein</fullName>
    </submittedName>
</protein>
<organism evidence="2 3">
    <name type="scientific">Jaapia argillacea MUCL 33604</name>
    <dbReference type="NCBI Taxonomy" id="933084"/>
    <lineage>
        <taxon>Eukaryota</taxon>
        <taxon>Fungi</taxon>
        <taxon>Dikarya</taxon>
        <taxon>Basidiomycota</taxon>
        <taxon>Agaricomycotina</taxon>
        <taxon>Agaricomycetes</taxon>
        <taxon>Agaricomycetidae</taxon>
        <taxon>Jaapiales</taxon>
        <taxon>Jaapiaceae</taxon>
        <taxon>Jaapia</taxon>
    </lineage>
</organism>
<keyword evidence="3" id="KW-1185">Reference proteome</keyword>
<evidence type="ECO:0000313" key="2">
    <source>
        <dbReference type="EMBL" id="KDQ61637.1"/>
    </source>
</evidence>
<evidence type="ECO:0000256" key="1">
    <source>
        <dbReference type="SAM" id="MobiDB-lite"/>
    </source>
</evidence>
<evidence type="ECO:0000313" key="3">
    <source>
        <dbReference type="Proteomes" id="UP000027265"/>
    </source>
</evidence>
<gene>
    <name evidence="2" type="ORF">JAAARDRAFT_45209</name>
</gene>
<dbReference type="EMBL" id="KL197712">
    <property type="protein sequence ID" value="KDQ61637.1"/>
    <property type="molecule type" value="Genomic_DNA"/>
</dbReference>
<accession>A0A067QDR1</accession>
<reference evidence="3" key="1">
    <citation type="journal article" date="2014" name="Proc. Natl. Acad. Sci. U.S.A.">
        <title>Extensive sampling of basidiomycete genomes demonstrates inadequacy of the white-rot/brown-rot paradigm for wood decay fungi.</title>
        <authorList>
            <person name="Riley R."/>
            <person name="Salamov A.A."/>
            <person name="Brown D.W."/>
            <person name="Nagy L.G."/>
            <person name="Floudas D."/>
            <person name="Held B.W."/>
            <person name="Levasseur A."/>
            <person name="Lombard V."/>
            <person name="Morin E."/>
            <person name="Otillar R."/>
            <person name="Lindquist E.A."/>
            <person name="Sun H."/>
            <person name="LaButti K.M."/>
            <person name="Schmutz J."/>
            <person name="Jabbour D."/>
            <person name="Luo H."/>
            <person name="Baker S.E."/>
            <person name="Pisabarro A.G."/>
            <person name="Walton J.D."/>
            <person name="Blanchette R.A."/>
            <person name="Henrissat B."/>
            <person name="Martin F."/>
            <person name="Cullen D."/>
            <person name="Hibbett D.S."/>
            <person name="Grigoriev I.V."/>
        </authorList>
    </citation>
    <scope>NUCLEOTIDE SEQUENCE [LARGE SCALE GENOMIC DNA]</scope>
    <source>
        <strain evidence="3">MUCL 33604</strain>
    </source>
</reference>
<name>A0A067QDR1_9AGAM</name>
<sequence length="134" mass="15187">MWKEELKHRALVMSRIHRGVVEEATNHHQTTLGVTYLPEEGENLLMKEDLQVEEEDPQAEEDPQEEEQALQEEDLLQVGETVLLDPLGLQDHQDLLVLQQLQGGINNSHCLSPESVLSCIWMTYLHGTGTTIPP</sequence>
<dbReference type="HOGENOM" id="CLU_1896521_0_0_1"/>
<dbReference type="InParanoid" id="A0A067QDR1"/>
<dbReference type="AlphaFoldDB" id="A0A067QDR1"/>
<proteinExistence type="predicted"/>
<feature type="region of interest" description="Disordered" evidence="1">
    <location>
        <begin position="52"/>
        <end position="71"/>
    </location>
</feature>
<dbReference type="Proteomes" id="UP000027265">
    <property type="component" value="Unassembled WGS sequence"/>
</dbReference>